<dbReference type="Pfam" id="PF13439">
    <property type="entry name" value="Glyco_transf_4"/>
    <property type="match status" value="1"/>
</dbReference>
<dbReference type="CAZy" id="GT4">
    <property type="family name" value="Glycosyltransferase Family 4"/>
</dbReference>
<dbReference type="NCBIfam" id="TIGR02149">
    <property type="entry name" value="glgA_Coryne"/>
    <property type="match status" value="1"/>
</dbReference>
<dbReference type="InterPro" id="IPR028098">
    <property type="entry name" value="Glyco_trans_4-like_N"/>
</dbReference>
<dbReference type="OrthoDB" id="9795068at2"/>
<evidence type="ECO:0000313" key="4">
    <source>
        <dbReference type="Proteomes" id="UP000000719"/>
    </source>
</evidence>
<protein>
    <submittedName>
        <fullName evidence="3">Glycogen synthase</fullName>
    </submittedName>
</protein>
<dbReference type="PANTHER" id="PTHR12526:SF590">
    <property type="entry name" value="ALPHA-MALTOSE-1-PHOSPHATE SYNTHASE"/>
    <property type="match status" value="1"/>
</dbReference>
<evidence type="ECO:0000259" key="1">
    <source>
        <dbReference type="Pfam" id="PF00534"/>
    </source>
</evidence>
<dbReference type="KEGG" id="hor:Hore_01600"/>
<dbReference type="eggNOG" id="COG0297">
    <property type="taxonomic scope" value="Bacteria"/>
</dbReference>
<reference evidence="3 4" key="1">
    <citation type="journal article" date="2009" name="PLoS ONE">
        <title>Genome analysis of the anaerobic thermohalophilic bacterium Halothermothrix orenii.</title>
        <authorList>
            <person name="Mavromatis K."/>
            <person name="Ivanova N."/>
            <person name="Anderson I."/>
            <person name="Lykidis A."/>
            <person name="Hooper S.D."/>
            <person name="Sun H."/>
            <person name="Kunin V."/>
            <person name="Lapidus A."/>
            <person name="Hugenholtz P."/>
            <person name="Patel B."/>
            <person name="Kyrpides N.C."/>
        </authorList>
    </citation>
    <scope>NUCLEOTIDE SEQUENCE [LARGE SCALE GENOMIC DNA]</scope>
    <source>
        <strain evidence="4">H 168 / OCM 544 / DSM 9562</strain>
    </source>
</reference>
<gene>
    <name evidence="3" type="ordered locus">Hore_01600</name>
</gene>
<dbReference type="InterPro" id="IPR011875">
    <property type="entry name" value="M1P_synthase"/>
</dbReference>
<dbReference type="EMBL" id="CP001098">
    <property type="protein sequence ID" value="ACL68922.1"/>
    <property type="molecule type" value="Genomic_DNA"/>
</dbReference>
<feature type="domain" description="Glycosyl transferase family 1" evidence="1">
    <location>
        <begin position="195"/>
        <end position="381"/>
    </location>
</feature>
<accession>B8D0V3</accession>
<name>B8D0V3_HALOH</name>
<proteinExistence type="predicted"/>
<dbReference type="InterPro" id="IPR001296">
    <property type="entry name" value="Glyco_trans_1"/>
</dbReference>
<dbReference type="GO" id="GO:0016757">
    <property type="term" value="F:glycosyltransferase activity"/>
    <property type="evidence" value="ECO:0007669"/>
    <property type="project" value="InterPro"/>
</dbReference>
<dbReference type="AlphaFoldDB" id="B8D0V3"/>
<dbReference type="GO" id="GO:0009250">
    <property type="term" value="P:glucan biosynthetic process"/>
    <property type="evidence" value="ECO:0007669"/>
    <property type="project" value="InterPro"/>
</dbReference>
<dbReference type="Proteomes" id="UP000000719">
    <property type="component" value="Chromosome"/>
</dbReference>
<dbReference type="SUPFAM" id="SSF53756">
    <property type="entry name" value="UDP-Glycosyltransferase/glycogen phosphorylase"/>
    <property type="match status" value="1"/>
</dbReference>
<dbReference type="Pfam" id="PF00534">
    <property type="entry name" value="Glycos_transf_1"/>
    <property type="match status" value="1"/>
</dbReference>
<evidence type="ECO:0000313" key="3">
    <source>
        <dbReference type="EMBL" id="ACL68922.1"/>
    </source>
</evidence>
<dbReference type="Gene3D" id="3.40.50.2000">
    <property type="entry name" value="Glycogen Phosphorylase B"/>
    <property type="match status" value="2"/>
</dbReference>
<keyword evidence="4" id="KW-1185">Reference proteome</keyword>
<sequence length="404" mass="46074">MDNLKVTMLTKEYPPYIYGGAGVHVDYLTGALKDIMNVEVRCFGDQEGNKKGIDVTGYHPWEDLSEGSDIRFRKVLDPFSVDLAMVKDPIDSHLVHAHTWYTFMAGFLAKKLYNIPLVTTIHSLEPLRPWKEEQLGRGYQLSLWMEKMGIENSDKVIAVSGEMKKDILKYYDVDEDRVEVIYNGIDLDQYRYTDSDTYRRKYGIDLDKPYVLFVGRITRQKGIIHLVNAIKYINENTQVVLCAGAPDTEEIEKEMTEKVAAIQEKRDGVIWINEMVSKEAVIEFYSNAAVFCCPSVYEPFGIINLEAMACQTPVVASAVGGIKEVVVDGETGFLVNYEQKDEKTGEPKNPEAFSKSLAEKINMVLEDDKLAKEMGKKGRERVEKYFSWESIARQTKKLYESIVQ</sequence>
<dbReference type="RefSeq" id="WP_012635120.1">
    <property type="nucleotide sequence ID" value="NC_011899.1"/>
</dbReference>
<feature type="domain" description="Glycosyltransferase subfamily 4-like N-terminal" evidence="2">
    <location>
        <begin position="18"/>
        <end position="189"/>
    </location>
</feature>
<dbReference type="CDD" id="cd03801">
    <property type="entry name" value="GT4_PimA-like"/>
    <property type="match status" value="1"/>
</dbReference>
<dbReference type="HOGENOM" id="CLU_009583_2_3_9"/>
<organism evidence="3 4">
    <name type="scientific">Halothermothrix orenii (strain H 168 / OCM 544 / DSM 9562)</name>
    <dbReference type="NCBI Taxonomy" id="373903"/>
    <lineage>
        <taxon>Bacteria</taxon>
        <taxon>Bacillati</taxon>
        <taxon>Bacillota</taxon>
        <taxon>Clostridia</taxon>
        <taxon>Halanaerobiales</taxon>
        <taxon>Halothermotrichaceae</taxon>
        <taxon>Halothermothrix</taxon>
    </lineage>
</organism>
<dbReference type="STRING" id="373903.Hore_01600"/>
<dbReference type="PANTHER" id="PTHR12526">
    <property type="entry name" value="GLYCOSYLTRANSFERASE"/>
    <property type="match status" value="1"/>
</dbReference>
<evidence type="ECO:0000259" key="2">
    <source>
        <dbReference type="Pfam" id="PF13439"/>
    </source>
</evidence>